<feature type="compositionally biased region" description="Low complexity" evidence="1">
    <location>
        <begin position="187"/>
        <end position="201"/>
    </location>
</feature>
<dbReference type="Gene3D" id="1.10.167.10">
    <property type="entry name" value="Regulator of G-protein Signalling 4, domain 2"/>
    <property type="match status" value="1"/>
</dbReference>
<protein>
    <recommendedName>
        <fullName evidence="2">RGS domain-containing protein</fullName>
    </recommendedName>
</protein>
<dbReference type="InterPro" id="IPR036305">
    <property type="entry name" value="RGS_sf"/>
</dbReference>
<dbReference type="InterPro" id="IPR016137">
    <property type="entry name" value="RGS"/>
</dbReference>
<dbReference type="PANTHER" id="PTHR10845:SF267">
    <property type="entry name" value="REGULATOR OF G PROTEIN SIGNALING DOMAIN PROTEIN (AFU_ORTHOLOGUE AFUA_6G06860)"/>
    <property type="match status" value="1"/>
</dbReference>
<evidence type="ECO:0000313" key="4">
    <source>
        <dbReference type="Proteomes" id="UP001583186"/>
    </source>
</evidence>
<name>A0ABR3ZSK5_9PEZI</name>
<dbReference type="PANTHER" id="PTHR10845">
    <property type="entry name" value="REGULATOR OF G PROTEIN SIGNALING"/>
    <property type="match status" value="1"/>
</dbReference>
<feature type="domain" description="RGS" evidence="2">
    <location>
        <begin position="37"/>
        <end position="153"/>
    </location>
</feature>
<feature type="compositionally biased region" description="Low complexity" evidence="1">
    <location>
        <begin position="217"/>
        <end position="232"/>
    </location>
</feature>
<dbReference type="Proteomes" id="UP001583186">
    <property type="component" value="Unassembled WGS sequence"/>
</dbReference>
<dbReference type="Pfam" id="PF00615">
    <property type="entry name" value="RGS"/>
    <property type="match status" value="1"/>
</dbReference>
<proteinExistence type="predicted"/>
<dbReference type="SUPFAM" id="SSF48097">
    <property type="entry name" value="Regulator of G-protein signaling, RGS"/>
    <property type="match status" value="1"/>
</dbReference>
<reference evidence="3 4" key="1">
    <citation type="journal article" date="2024" name="IMA Fungus">
        <title>IMA Genome - F19 : A genome assembly and annotation guide to empower mycologists, including annotated draft genome sequences of Ceratocystis pirilliformis, Diaporthe australafricana, Fusarium ophioides, Paecilomyces lecythidis, and Sporothrix stenoceras.</title>
        <authorList>
            <person name="Aylward J."/>
            <person name="Wilson A.M."/>
            <person name="Visagie C.M."/>
            <person name="Spraker J."/>
            <person name="Barnes I."/>
            <person name="Buitendag C."/>
            <person name="Ceriani C."/>
            <person name="Del Mar Angel L."/>
            <person name="du Plessis D."/>
            <person name="Fuchs T."/>
            <person name="Gasser K."/>
            <person name="Kramer D."/>
            <person name="Li W."/>
            <person name="Munsamy K."/>
            <person name="Piso A."/>
            <person name="Price J.L."/>
            <person name="Sonnekus B."/>
            <person name="Thomas C."/>
            <person name="van der Nest A."/>
            <person name="van Dijk A."/>
            <person name="van Heerden A."/>
            <person name="van Vuuren N."/>
            <person name="Yilmaz N."/>
            <person name="Duong T.A."/>
            <person name="van der Merwe N.A."/>
            <person name="Wingfield M.J."/>
            <person name="Wingfield B.D."/>
        </authorList>
    </citation>
    <scope>NUCLEOTIDE SEQUENCE [LARGE SCALE GENOMIC DNA]</scope>
    <source>
        <strain evidence="3 4">CMW 5346</strain>
    </source>
</reference>
<accession>A0ABR3ZSK5</accession>
<comment type="caution">
    <text evidence="3">The sequence shown here is derived from an EMBL/GenBank/DDBJ whole genome shotgun (WGS) entry which is preliminary data.</text>
</comment>
<organism evidence="3 4">
    <name type="scientific">Sporothrix stenoceras</name>
    <dbReference type="NCBI Taxonomy" id="5173"/>
    <lineage>
        <taxon>Eukaryota</taxon>
        <taxon>Fungi</taxon>
        <taxon>Dikarya</taxon>
        <taxon>Ascomycota</taxon>
        <taxon>Pezizomycotina</taxon>
        <taxon>Sordariomycetes</taxon>
        <taxon>Sordariomycetidae</taxon>
        <taxon>Ophiostomatales</taxon>
        <taxon>Ophiostomataceae</taxon>
        <taxon>Sporothrix</taxon>
    </lineage>
</organism>
<feature type="compositionally biased region" description="Polar residues" evidence="1">
    <location>
        <begin position="258"/>
        <end position="267"/>
    </location>
</feature>
<feature type="region of interest" description="Disordered" evidence="1">
    <location>
        <begin position="158"/>
        <end position="267"/>
    </location>
</feature>
<dbReference type="EMBL" id="JAWCUI010000001">
    <property type="protein sequence ID" value="KAL1903678.1"/>
    <property type="molecule type" value="Genomic_DNA"/>
</dbReference>
<feature type="compositionally biased region" description="Pro residues" evidence="1">
    <location>
        <begin position="245"/>
        <end position="255"/>
    </location>
</feature>
<evidence type="ECO:0000256" key="1">
    <source>
        <dbReference type="SAM" id="MobiDB-lite"/>
    </source>
</evidence>
<feature type="compositionally biased region" description="Low complexity" evidence="1">
    <location>
        <begin position="291"/>
        <end position="330"/>
    </location>
</feature>
<feature type="compositionally biased region" description="Basic and acidic residues" evidence="1">
    <location>
        <begin position="160"/>
        <end position="177"/>
    </location>
</feature>
<evidence type="ECO:0000259" key="2">
    <source>
        <dbReference type="PROSITE" id="PS50132"/>
    </source>
</evidence>
<keyword evidence="4" id="KW-1185">Reference proteome</keyword>
<dbReference type="InterPro" id="IPR044926">
    <property type="entry name" value="RGS_subdomain_2"/>
</dbReference>
<dbReference type="SMART" id="SM00315">
    <property type="entry name" value="RGS"/>
    <property type="match status" value="1"/>
</dbReference>
<sequence length="343" mass="37003">MTSSRPTSVAVLAAANRPTLKDILANSAPPPWTLGAFMAYLSQNHCLETLEFTMEAERYQTTFSQVQLDEGQDGAAQWSQDAQDYTFAIWRRLIGTYITPLGPREVNLPGPVRDRLLALDKSPFPPKPSELNEAVTIVYDLMNDSVLLSFVDSVNTAAHQEQHTTSDADDHHHDGRQGRPRMRMPKDSSSGSDESSRSPKPSFLPQLNLRRNEGRGRSPSSSSVDASSAERVGLVDDNGSSTPPAGEPLTPPTTPPTSDWNFSTSPNGLQRAITVHNAGWKRMSAKLGLGSLNRMSRSSRRPNNTSSGSNHSASACDASSSASTDGDASSGMDIDSQQPGHNL</sequence>
<gene>
    <name evidence="3" type="ORF">Sste5346_000307</name>
</gene>
<feature type="region of interest" description="Disordered" evidence="1">
    <location>
        <begin position="291"/>
        <end position="343"/>
    </location>
</feature>
<evidence type="ECO:0000313" key="3">
    <source>
        <dbReference type="EMBL" id="KAL1903678.1"/>
    </source>
</evidence>
<dbReference type="PROSITE" id="PS50132">
    <property type="entry name" value="RGS"/>
    <property type="match status" value="1"/>
</dbReference>